<protein>
    <recommendedName>
        <fullName evidence="5">S1-like domain-containing protein</fullName>
    </recommendedName>
</protein>
<dbReference type="InterPro" id="IPR006196">
    <property type="entry name" value="RNA-binding_domain_S1_IF1"/>
</dbReference>
<dbReference type="GO" id="GO:0003723">
    <property type="term" value="F:RNA binding"/>
    <property type="evidence" value="ECO:0007669"/>
    <property type="project" value="UniProtKB-KW"/>
</dbReference>
<sequence length="197" mass="21623">MSRRRKHVRNLVDEALPELTEGDEVCRVTELRGGNQVEVEKADGASTLIRIPAKFSKVLWVRKGTHVLAHIEPNLPDDVKVTGELLRVLYKAQIREMRKDGTWPRAFDDLNDDAMDDDVADGGVHGVDVQRGALEGLSIGADGCGGDDSDDSCDDDDLPPLAANRNRRPLRREVESSSESEDGTEENGDDSDGSDEE</sequence>
<dbReference type="PANTHER" id="PTHR21641:SF0">
    <property type="entry name" value="RNA-BINDING PROTEIN EIF1AD-RELATED"/>
    <property type="match status" value="1"/>
</dbReference>
<evidence type="ECO:0000256" key="3">
    <source>
        <dbReference type="PROSITE-ProRule" id="PRU00181"/>
    </source>
</evidence>
<evidence type="ECO:0000259" key="5">
    <source>
        <dbReference type="PROSITE" id="PS50832"/>
    </source>
</evidence>
<accession>A0A7S0NKT1</accession>
<dbReference type="GO" id="GO:0005634">
    <property type="term" value="C:nucleus"/>
    <property type="evidence" value="ECO:0007669"/>
    <property type="project" value="TreeGrafter"/>
</dbReference>
<dbReference type="EMBL" id="HBEQ01008260">
    <property type="protein sequence ID" value="CAD8519195.1"/>
    <property type="molecule type" value="Transcribed_RNA"/>
</dbReference>
<dbReference type="InterPro" id="IPR039294">
    <property type="entry name" value="EIF1AD"/>
</dbReference>
<evidence type="ECO:0000256" key="1">
    <source>
        <dbReference type="ARBA" id="ARBA00007340"/>
    </source>
</evidence>
<dbReference type="SMART" id="SM00652">
    <property type="entry name" value="eIF1a"/>
    <property type="match status" value="1"/>
</dbReference>
<dbReference type="InterPro" id="IPR012340">
    <property type="entry name" value="NA-bd_OB-fold"/>
</dbReference>
<reference evidence="6" key="1">
    <citation type="submission" date="2021-01" db="EMBL/GenBank/DDBJ databases">
        <authorList>
            <person name="Corre E."/>
            <person name="Pelletier E."/>
            <person name="Niang G."/>
            <person name="Scheremetjew M."/>
            <person name="Finn R."/>
            <person name="Kale V."/>
            <person name="Holt S."/>
            <person name="Cochrane G."/>
            <person name="Meng A."/>
            <person name="Brown T."/>
            <person name="Cohen L."/>
        </authorList>
    </citation>
    <scope>NUCLEOTIDE SEQUENCE</scope>
    <source>
        <strain evidence="6">CCMP1723</strain>
    </source>
</reference>
<evidence type="ECO:0000256" key="2">
    <source>
        <dbReference type="ARBA" id="ARBA00022884"/>
    </source>
</evidence>
<feature type="compositionally biased region" description="Acidic residues" evidence="4">
    <location>
        <begin position="145"/>
        <end position="158"/>
    </location>
</feature>
<feature type="domain" description="S1-like" evidence="5">
    <location>
        <begin position="12"/>
        <end position="93"/>
    </location>
</feature>
<dbReference type="SUPFAM" id="SSF50249">
    <property type="entry name" value="Nucleic acid-binding proteins"/>
    <property type="match status" value="1"/>
</dbReference>
<dbReference type="AlphaFoldDB" id="A0A7S0NKT1"/>
<keyword evidence="3" id="KW-0396">Initiation factor</keyword>
<evidence type="ECO:0000313" key="6">
    <source>
        <dbReference type="EMBL" id="CAD8519195.1"/>
    </source>
</evidence>
<evidence type="ECO:0000256" key="4">
    <source>
        <dbReference type="SAM" id="MobiDB-lite"/>
    </source>
</evidence>
<dbReference type="PROSITE" id="PS50832">
    <property type="entry name" value="S1_IF1_TYPE"/>
    <property type="match status" value="1"/>
</dbReference>
<dbReference type="Gene3D" id="2.40.50.140">
    <property type="entry name" value="Nucleic acid-binding proteins"/>
    <property type="match status" value="1"/>
</dbReference>
<dbReference type="GO" id="GO:0003743">
    <property type="term" value="F:translation initiation factor activity"/>
    <property type="evidence" value="ECO:0007669"/>
    <property type="project" value="UniProtKB-UniRule"/>
</dbReference>
<keyword evidence="2" id="KW-0694">RNA-binding</keyword>
<feature type="compositionally biased region" description="Acidic residues" evidence="4">
    <location>
        <begin position="176"/>
        <end position="197"/>
    </location>
</feature>
<dbReference type="InterPro" id="IPR001253">
    <property type="entry name" value="TIF_eIF-1A"/>
</dbReference>
<dbReference type="PANTHER" id="PTHR21641">
    <property type="entry name" value="TRANSLATION INITIATION FACTOR-RELATED"/>
    <property type="match status" value="1"/>
</dbReference>
<organism evidence="6">
    <name type="scientific">Micromonas pusilla</name>
    <name type="common">Picoplanktonic green alga</name>
    <name type="synonym">Chromulina pusilla</name>
    <dbReference type="NCBI Taxonomy" id="38833"/>
    <lineage>
        <taxon>Eukaryota</taxon>
        <taxon>Viridiplantae</taxon>
        <taxon>Chlorophyta</taxon>
        <taxon>Mamiellophyceae</taxon>
        <taxon>Mamiellales</taxon>
        <taxon>Mamiellaceae</taxon>
        <taxon>Micromonas</taxon>
    </lineage>
</organism>
<proteinExistence type="inferred from homology"/>
<gene>
    <name evidence="6" type="ORF">MCOM1403_LOCUS6621</name>
</gene>
<feature type="region of interest" description="Disordered" evidence="4">
    <location>
        <begin position="142"/>
        <end position="197"/>
    </location>
</feature>
<keyword evidence="3" id="KW-0648">Protein biosynthesis</keyword>
<name>A0A7S0NKT1_MICPS</name>
<comment type="similarity">
    <text evidence="1">Belongs to the EIF1AD family.</text>
</comment>
<dbReference type="Pfam" id="PF01176">
    <property type="entry name" value="eIF-1a"/>
    <property type="match status" value="1"/>
</dbReference>